<protein>
    <submittedName>
        <fullName evidence="2">Uncharacterized protein</fullName>
    </submittedName>
</protein>
<proteinExistence type="predicted"/>
<organism evidence="2 3">
    <name type="scientific">Stenotrophomonas maltophilia</name>
    <name type="common">Pseudomonas maltophilia</name>
    <name type="synonym">Xanthomonas maltophilia</name>
    <dbReference type="NCBI Taxonomy" id="40324"/>
    <lineage>
        <taxon>Bacteria</taxon>
        <taxon>Pseudomonadati</taxon>
        <taxon>Pseudomonadota</taxon>
        <taxon>Gammaproteobacteria</taxon>
        <taxon>Lysobacterales</taxon>
        <taxon>Lysobacteraceae</taxon>
        <taxon>Stenotrophomonas</taxon>
        <taxon>Stenotrophomonas maltophilia group</taxon>
    </lineage>
</organism>
<evidence type="ECO:0000313" key="2">
    <source>
        <dbReference type="EMBL" id="KAF1017039.1"/>
    </source>
</evidence>
<dbReference type="AlphaFoldDB" id="A0A7V8JN35"/>
<gene>
    <name evidence="2" type="ORF">GAK31_00298</name>
</gene>
<dbReference type="Gene3D" id="3.40.50.1820">
    <property type="entry name" value="alpha/beta hydrolase"/>
    <property type="match status" value="1"/>
</dbReference>
<comment type="caution">
    <text evidence="2">The sequence shown here is derived from an EMBL/GenBank/DDBJ whole genome shotgun (WGS) entry which is preliminary data.</text>
</comment>
<evidence type="ECO:0000313" key="3">
    <source>
        <dbReference type="Proteomes" id="UP000487117"/>
    </source>
</evidence>
<accession>A0A7V8JN35</accession>
<dbReference type="EMBL" id="WNDS01000001">
    <property type="protein sequence ID" value="KAF1017039.1"/>
    <property type="molecule type" value="Genomic_DNA"/>
</dbReference>
<dbReference type="InterPro" id="IPR029058">
    <property type="entry name" value="AB_hydrolase_fold"/>
</dbReference>
<name>A0A7V8JN35_STEMA</name>
<reference evidence="3" key="1">
    <citation type="journal article" date="2020" name="MBio">
        <title>Horizontal gene transfer to a defensive symbiont with a reduced genome amongst a multipartite beetle microbiome.</title>
        <authorList>
            <person name="Waterworth S.C."/>
            <person name="Florez L.V."/>
            <person name="Rees E.R."/>
            <person name="Hertweck C."/>
            <person name="Kaltenpoth M."/>
            <person name="Kwan J.C."/>
        </authorList>
    </citation>
    <scope>NUCLEOTIDE SEQUENCE [LARGE SCALE GENOMIC DNA]</scope>
</reference>
<evidence type="ECO:0000256" key="1">
    <source>
        <dbReference type="SAM" id="MobiDB-lite"/>
    </source>
</evidence>
<sequence>MFASSPSLVWQDFVLLKQEQHLHATDPGVAARVFVDQGGLESDDGRLAALDAAVKGHHYPSLQWHSQRTEGQTHQTIAFRDAIDALYAIYGPVLRQAPAQELAGLAGRYRRPDGRTFELRTDDGRLRMVGFDGAPDEAVELLSAQNDAWFERYVWTRVKVLRAQGVMTGLDISLEDTPGPNGARQDHHVTAQRLPAAG</sequence>
<feature type="region of interest" description="Disordered" evidence="1">
    <location>
        <begin position="175"/>
        <end position="198"/>
    </location>
</feature>
<dbReference type="Proteomes" id="UP000487117">
    <property type="component" value="Unassembled WGS sequence"/>
</dbReference>